<sequence>MKTKVRKLDGLPIEEPILDDEGLRRQRELAELVVREYEESGKLTGKALNEKVIAYETDIAEHVIDE</sequence>
<name>A0A645IQT8_9ZZZZ</name>
<evidence type="ECO:0000313" key="1">
    <source>
        <dbReference type="EMBL" id="MPN53466.1"/>
    </source>
</evidence>
<gene>
    <name evidence="1" type="ORF">SDC9_201130</name>
</gene>
<comment type="caution">
    <text evidence="1">The sequence shown here is derived from an EMBL/GenBank/DDBJ whole genome shotgun (WGS) entry which is preliminary data.</text>
</comment>
<reference evidence="1" key="1">
    <citation type="submission" date="2019-08" db="EMBL/GenBank/DDBJ databases">
        <authorList>
            <person name="Kucharzyk K."/>
            <person name="Murdoch R.W."/>
            <person name="Higgins S."/>
            <person name="Loffler F."/>
        </authorList>
    </citation>
    <scope>NUCLEOTIDE SEQUENCE</scope>
</reference>
<proteinExistence type="predicted"/>
<dbReference type="EMBL" id="VSSQ01120606">
    <property type="protein sequence ID" value="MPN53466.1"/>
    <property type="molecule type" value="Genomic_DNA"/>
</dbReference>
<organism evidence="1">
    <name type="scientific">bioreactor metagenome</name>
    <dbReference type="NCBI Taxonomy" id="1076179"/>
    <lineage>
        <taxon>unclassified sequences</taxon>
        <taxon>metagenomes</taxon>
        <taxon>ecological metagenomes</taxon>
    </lineage>
</organism>
<dbReference type="AlphaFoldDB" id="A0A645IQT8"/>
<protein>
    <submittedName>
        <fullName evidence="1">Uncharacterized protein</fullName>
    </submittedName>
</protein>
<accession>A0A645IQT8</accession>